<protein>
    <submittedName>
        <fullName evidence="3">Uncharacterized protein</fullName>
    </submittedName>
</protein>
<feature type="signal peptide" evidence="2">
    <location>
        <begin position="1"/>
        <end position="23"/>
    </location>
</feature>
<dbReference type="OrthoDB" id="2284890at2759"/>
<dbReference type="AlphaFoldDB" id="A0A367KTS0"/>
<evidence type="ECO:0000256" key="2">
    <source>
        <dbReference type="SAM" id="SignalP"/>
    </source>
</evidence>
<feature type="chain" id="PRO_5016619901" evidence="2">
    <location>
        <begin position="24"/>
        <end position="193"/>
    </location>
</feature>
<name>A0A367KTS0_RHIST</name>
<reference evidence="3 4" key="1">
    <citation type="journal article" date="2018" name="G3 (Bethesda)">
        <title>Phylogenetic and Phylogenomic Definition of Rhizopus Species.</title>
        <authorList>
            <person name="Gryganskyi A.P."/>
            <person name="Golan J."/>
            <person name="Dolatabadi S."/>
            <person name="Mondo S."/>
            <person name="Robb S."/>
            <person name="Idnurm A."/>
            <person name="Muszewska A."/>
            <person name="Steczkiewicz K."/>
            <person name="Masonjones S."/>
            <person name="Liao H.L."/>
            <person name="Gajdeczka M.T."/>
            <person name="Anike F."/>
            <person name="Vuek A."/>
            <person name="Anishchenko I.M."/>
            <person name="Voigt K."/>
            <person name="de Hoog G.S."/>
            <person name="Smith M.E."/>
            <person name="Heitman J."/>
            <person name="Vilgalys R."/>
            <person name="Stajich J.E."/>
        </authorList>
    </citation>
    <scope>NUCLEOTIDE SEQUENCE [LARGE SCALE GENOMIC DNA]</scope>
    <source>
        <strain evidence="3 4">LSU 92-RS-03</strain>
    </source>
</reference>
<proteinExistence type="predicted"/>
<evidence type="ECO:0000313" key="4">
    <source>
        <dbReference type="Proteomes" id="UP000253551"/>
    </source>
</evidence>
<comment type="caution">
    <text evidence="3">The sequence shown here is derived from an EMBL/GenBank/DDBJ whole genome shotgun (WGS) entry which is preliminary data.</text>
</comment>
<feature type="region of interest" description="Disordered" evidence="1">
    <location>
        <begin position="129"/>
        <end position="193"/>
    </location>
</feature>
<evidence type="ECO:0000256" key="1">
    <source>
        <dbReference type="SAM" id="MobiDB-lite"/>
    </source>
</evidence>
<gene>
    <name evidence="3" type="ORF">CU098_013040</name>
</gene>
<dbReference type="Proteomes" id="UP000253551">
    <property type="component" value="Unassembled WGS sequence"/>
</dbReference>
<dbReference type="EMBL" id="PJQM01000369">
    <property type="protein sequence ID" value="RCI05520.1"/>
    <property type="molecule type" value="Genomic_DNA"/>
</dbReference>
<keyword evidence="2" id="KW-0732">Signal</keyword>
<accession>A0A367KTS0</accession>
<feature type="compositionally biased region" description="Basic and acidic residues" evidence="1">
    <location>
        <begin position="162"/>
        <end position="184"/>
    </location>
</feature>
<organism evidence="3 4">
    <name type="scientific">Rhizopus stolonifer</name>
    <name type="common">Rhizopus nigricans</name>
    <dbReference type="NCBI Taxonomy" id="4846"/>
    <lineage>
        <taxon>Eukaryota</taxon>
        <taxon>Fungi</taxon>
        <taxon>Fungi incertae sedis</taxon>
        <taxon>Mucoromycota</taxon>
        <taxon>Mucoromycotina</taxon>
        <taxon>Mucoromycetes</taxon>
        <taxon>Mucorales</taxon>
        <taxon>Mucorineae</taxon>
        <taxon>Rhizopodaceae</taxon>
        <taxon>Rhizopus</taxon>
    </lineage>
</organism>
<keyword evidence="4" id="KW-1185">Reference proteome</keyword>
<sequence>MKFITFASSFIGAAVLMASTAVADVDFMMSPGSNTCFAKGETVQFVFECDDHERLYADLYRSNGRRVQSVRKFNIQYSHGDDCSLEWVVDRNLSNGRYFLEVCSEDSDDEDDFSDDDDCSRSFTFEVTSSNRGSSGSTRGNRISRQRHHVRSLDMANAYATGKEHLKERQSEGSKGDIDTKETVEGVDDGEEA</sequence>
<dbReference type="STRING" id="4846.A0A367KTS0"/>
<feature type="compositionally biased region" description="Low complexity" evidence="1">
    <location>
        <begin position="129"/>
        <end position="141"/>
    </location>
</feature>
<evidence type="ECO:0000313" key="3">
    <source>
        <dbReference type="EMBL" id="RCI05520.1"/>
    </source>
</evidence>